<evidence type="ECO:0000313" key="7">
    <source>
        <dbReference type="Proteomes" id="UP000029986"/>
    </source>
</evidence>
<dbReference type="AlphaFoldDB" id="A0A097R3D6"/>
<dbReference type="eggNOG" id="ENOG5032ZV7">
    <property type="taxonomic scope" value="Bacteria"/>
</dbReference>
<reference evidence="6 7" key="1">
    <citation type="journal article" date="2014" name="Gut Pathog.">
        <title>Gene clusters of Hafnia alvei strain FB1 important in survival and pathogenesis: a draft genome perspective.</title>
        <authorList>
            <person name="Tan J.Y."/>
            <person name="Yin W.F."/>
            <person name="Chan K.G."/>
        </authorList>
    </citation>
    <scope>NUCLEOTIDE SEQUENCE [LARGE SCALE GENOMIC DNA]</scope>
    <source>
        <strain evidence="6 7">FB1</strain>
    </source>
</reference>
<dbReference type="HOGENOM" id="CLU_155793_1_0_6"/>
<dbReference type="OrthoDB" id="6494117at2"/>
<dbReference type="GO" id="GO:0044781">
    <property type="term" value="P:bacterial-type flagellum organization"/>
    <property type="evidence" value="ECO:0007669"/>
    <property type="project" value="UniProtKB-KW"/>
</dbReference>
<dbReference type="RefSeq" id="WP_025796594.1">
    <property type="nucleotide sequence ID" value="NZ_CP009706.1"/>
</dbReference>
<accession>A0A097R3D6</accession>
<keyword evidence="4" id="KW-0143">Chaperone</keyword>
<dbReference type="NCBIfam" id="NF007836">
    <property type="entry name" value="PRK10548.1"/>
    <property type="match status" value="1"/>
</dbReference>
<organism evidence="6 7">
    <name type="scientific">Hafnia alvei FB1</name>
    <dbReference type="NCBI Taxonomy" id="1453496"/>
    <lineage>
        <taxon>Bacteria</taxon>
        <taxon>Pseudomonadati</taxon>
        <taxon>Pseudomonadota</taxon>
        <taxon>Gammaproteobacteria</taxon>
        <taxon>Enterobacterales</taxon>
        <taxon>Hafniaceae</taxon>
        <taxon>Hafnia</taxon>
    </lineage>
</organism>
<dbReference type="EMBL" id="CP009706">
    <property type="protein sequence ID" value="AIU73241.1"/>
    <property type="molecule type" value="Genomic_DNA"/>
</dbReference>
<keyword evidence="3" id="KW-1005">Bacterial flagellum biogenesis</keyword>
<dbReference type="GeneID" id="56892343"/>
<evidence type="ECO:0000256" key="2">
    <source>
        <dbReference type="ARBA" id="ARBA00022490"/>
    </source>
</evidence>
<dbReference type="Proteomes" id="UP000029986">
    <property type="component" value="Chromosome"/>
</dbReference>
<dbReference type="Pfam" id="PF05400">
    <property type="entry name" value="FliT"/>
    <property type="match status" value="1"/>
</dbReference>
<sequence>MYGIQPLSHAYRHILSLSESMLELAKRSEWDSLVKLEMEYLQAVAKTTELMPISEVDSAMQAELRRILAKILDNEAEIKRLLQARMDELSQIIGKTSRQQAVTHTYGQFSDNEGYPGDLL</sequence>
<protein>
    <recommendedName>
        <fullName evidence="5">Flagellar protein FliT</fullName>
    </recommendedName>
</protein>
<evidence type="ECO:0000313" key="6">
    <source>
        <dbReference type="EMBL" id="AIU73241.1"/>
    </source>
</evidence>
<keyword evidence="7" id="KW-1185">Reference proteome</keyword>
<keyword evidence="2" id="KW-0963">Cytoplasm</keyword>
<evidence type="ECO:0000256" key="3">
    <source>
        <dbReference type="ARBA" id="ARBA00022795"/>
    </source>
</evidence>
<dbReference type="InterPro" id="IPR008622">
    <property type="entry name" value="FliT"/>
</dbReference>
<evidence type="ECO:0000256" key="1">
    <source>
        <dbReference type="ARBA" id="ARBA00004514"/>
    </source>
</evidence>
<name>A0A097R3D6_HAFAL</name>
<dbReference type="PATRIC" id="fig|1453496.5.peg.2671"/>
<gene>
    <name evidence="6" type="ORF">AT03_13115</name>
</gene>
<evidence type="ECO:0000256" key="5">
    <source>
        <dbReference type="ARBA" id="ARBA00093797"/>
    </source>
</evidence>
<comment type="subcellular location">
    <subcellularLocation>
        <location evidence="1">Cytoplasm</location>
        <location evidence="1">Cytosol</location>
    </subcellularLocation>
</comment>
<proteinExistence type="predicted"/>
<dbReference type="KEGG" id="hav:AT03_13115"/>
<evidence type="ECO:0000256" key="4">
    <source>
        <dbReference type="ARBA" id="ARBA00023186"/>
    </source>
</evidence>
<dbReference type="Gene3D" id="1.20.58.380">
    <property type="entry name" value="Flagellar protein flit"/>
    <property type="match status" value="1"/>
</dbReference>